<accession>A0A428TYM2</accession>
<evidence type="ECO:0000313" key="11">
    <source>
        <dbReference type="Proteomes" id="UP000287144"/>
    </source>
</evidence>
<dbReference type="PANTHER" id="PTHR24305:SF210">
    <property type="entry name" value="CYTOCHROME P450 MONOOXYGENASE ASQL-RELATED"/>
    <property type="match status" value="1"/>
</dbReference>
<name>A0A428TYM2_9HYPO</name>
<evidence type="ECO:0000256" key="8">
    <source>
        <dbReference type="PIRSR" id="PIRSR602401-1"/>
    </source>
</evidence>
<dbReference type="EMBL" id="NKCK01000042">
    <property type="protein sequence ID" value="RSM07098.1"/>
    <property type="molecule type" value="Genomic_DNA"/>
</dbReference>
<evidence type="ECO:0000256" key="7">
    <source>
        <dbReference type="ARBA" id="ARBA00023033"/>
    </source>
</evidence>
<evidence type="ECO:0000256" key="4">
    <source>
        <dbReference type="ARBA" id="ARBA00022723"/>
    </source>
</evidence>
<dbReference type="Gene3D" id="1.10.630.10">
    <property type="entry name" value="Cytochrome P450"/>
    <property type="match status" value="1"/>
</dbReference>
<comment type="cofactor">
    <cofactor evidence="1 8">
        <name>heme</name>
        <dbReference type="ChEBI" id="CHEBI:30413"/>
    </cofactor>
</comment>
<protein>
    <recommendedName>
        <fullName evidence="12">Cytochrome P450 monooxygenase</fullName>
    </recommendedName>
</protein>
<comment type="caution">
    <text evidence="10">The sequence shown here is derived from an EMBL/GenBank/DDBJ whole genome shotgun (WGS) entry which is preliminary data.</text>
</comment>
<proteinExistence type="inferred from homology"/>
<keyword evidence="6 8" id="KW-0408">Iron</keyword>
<keyword evidence="4 8" id="KW-0479">Metal-binding</keyword>
<dbReference type="GO" id="GO:0016705">
    <property type="term" value="F:oxidoreductase activity, acting on paired donors, with incorporation or reduction of molecular oxygen"/>
    <property type="evidence" value="ECO:0007669"/>
    <property type="project" value="InterPro"/>
</dbReference>
<dbReference type="PANTHER" id="PTHR24305">
    <property type="entry name" value="CYTOCHROME P450"/>
    <property type="match status" value="1"/>
</dbReference>
<feature type="binding site" description="axial binding residue" evidence="8">
    <location>
        <position position="493"/>
    </location>
    <ligand>
        <name>heme</name>
        <dbReference type="ChEBI" id="CHEBI:30413"/>
    </ligand>
    <ligandPart>
        <name>Fe</name>
        <dbReference type="ChEBI" id="CHEBI:18248"/>
    </ligandPart>
</feature>
<reference evidence="10 11" key="1">
    <citation type="submission" date="2017-06" db="EMBL/GenBank/DDBJ databases">
        <title>Comparative genomic analysis of Ambrosia Fusariam Clade fungi.</title>
        <authorList>
            <person name="Stajich J.E."/>
            <person name="Carrillo J."/>
            <person name="Kijimoto T."/>
            <person name="Eskalen A."/>
            <person name="O'Donnell K."/>
            <person name="Kasson M."/>
        </authorList>
    </citation>
    <scope>NUCLEOTIDE SEQUENCE [LARGE SCALE GENOMIC DNA]</scope>
    <source>
        <strain evidence="10 11">NRRL62579</strain>
    </source>
</reference>
<evidence type="ECO:0000256" key="6">
    <source>
        <dbReference type="ARBA" id="ARBA00023004"/>
    </source>
</evidence>
<dbReference type="SUPFAM" id="SSF48264">
    <property type="entry name" value="Cytochrome P450"/>
    <property type="match status" value="1"/>
</dbReference>
<dbReference type="PROSITE" id="PS00086">
    <property type="entry name" value="CYTOCHROME_P450"/>
    <property type="match status" value="1"/>
</dbReference>
<dbReference type="GO" id="GO:0009403">
    <property type="term" value="P:toxin biosynthetic process"/>
    <property type="evidence" value="ECO:0007669"/>
    <property type="project" value="UniProtKB-ARBA"/>
</dbReference>
<organism evidence="10 11">
    <name type="scientific">Fusarium oligoseptatum</name>
    <dbReference type="NCBI Taxonomy" id="2604345"/>
    <lineage>
        <taxon>Eukaryota</taxon>
        <taxon>Fungi</taxon>
        <taxon>Dikarya</taxon>
        <taxon>Ascomycota</taxon>
        <taxon>Pezizomycotina</taxon>
        <taxon>Sordariomycetes</taxon>
        <taxon>Hypocreomycetidae</taxon>
        <taxon>Hypocreales</taxon>
        <taxon>Nectriaceae</taxon>
        <taxon>Fusarium</taxon>
        <taxon>Fusarium solani species complex</taxon>
    </lineage>
</organism>
<dbReference type="AlphaFoldDB" id="A0A428TYM2"/>
<dbReference type="Pfam" id="PF00067">
    <property type="entry name" value="p450"/>
    <property type="match status" value="1"/>
</dbReference>
<keyword evidence="3 8" id="KW-0349">Heme</keyword>
<dbReference type="InterPro" id="IPR001128">
    <property type="entry name" value="Cyt_P450"/>
</dbReference>
<gene>
    <name evidence="10" type="ORF">CEP52_005425</name>
</gene>
<dbReference type="FunFam" id="1.10.630.10:FF:000047">
    <property type="entry name" value="Cytochrome P450 monooxygenase"/>
    <property type="match status" value="1"/>
</dbReference>
<dbReference type="GO" id="GO:0004497">
    <property type="term" value="F:monooxygenase activity"/>
    <property type="evidence" value="ECO:0007669"/>
    <property type="project" value="UniProtKB-KW"/>
</dbReference>
<evidence type="ECO:0008006" key="12">
    <source>
        <dbReference type="Google" id="ProtNLM"/>
    </source>
</evidence>
<dbReference type="GO" id="GO:0005506">
    <property type="term" value="F:iron ion binding"/>
    <property type="evidence" value="ECO:0007669"/>
    <property type="project" value="InterPro"/>
</dbReference>
<evidence type="ECO:0000256" key="1">
    <source>
        <dbReference type="ARBA" id="ARBA00001971"/>
    </source>
</evidence>
<keyword evidence="11" id="KW-1185">Reference proteome</keyword>
<dbReference type="InterPro" id="IPR050121">
    <property type="entry name" value="Cytochrome_P450_monoxygenase"/>
</dbReference>
<dbReference type="InterPro" id="IPR017972">
    <property type="entry name" value="Cyt_P450_CS"/>
</dbReference>
<keyword evidence="5 9" id="KW-0560">Oxidoreductase</keyword>
<evidence type="ECO:0000313" key="10">
    <source>
        <dbReference type="EMBL" id="RSM07098.1"/>
    </source>
</evidence>
<dbReference type="GO" id="GO:0020037">
    <property type="term" value="F:heme binding"/>
    <property type="evidence" value="ECO:0007669"/>
    <property type="project" value="InterPro"/>
</dbReference>
<dbReference type="InterPro" id="IPR002401">
    <property type="entry name" value="Cyt_P450_E_grp-I"/>
</dbReference>
<evidence type="ECO:0000256" key="5">
    <source>
        <dbReference type="ARBA" id="ARBA00023002"/>
    </source>
</evidence>
<dbReference type="CDD" id="cd11058">
    <property type="entry name" value="CYP60B-like"/>
    <property type="match status" value="1"/>
</dbReference>
<dbReference type="InterPro" id="IPR036396">
    <property type="entry name" value="Cyt_P450_sf"/>
</dbReference>
<sequence>MLHIGRRYLSSLGSVVSDRYFSSFCIITWTRCNVRSVYAFLTSGQFRGRCCDPFTHCKDVFRTIDVLANRNTIRLHFYLFLRGAYYAFFHPLAKVPGPKLYGASSLPYYVHLFRGDWHQTLKEMHDRYGPVVRFAPTDVSFITASALRQIYGHKSSLDETFVKDPPFYRRGHKDPTIVNANHEDHKRFRRLLSHAFSEKALRSQEGILTLYTDKFINQLTQKAHDGAAIDIVSWYNFATFDLIGDLSFGEPFGCLDSGGYHPWVRLVFQHVKAIPYRQIAQYLNMGSLIPYLTPKHLIEASKQHLELSRETAMKRVASTTDRADFISYILRHNDEKGMSDGEIAINSHMLILAGSETTATLLSGVTFQLLMNKAKLDKLASEIRSSFDAEDDITLERVNQLGYLLAVLNEGLRIYPPVPTGLPRLVPSGGQIMDRFWIPEKTRVSVPHWAAFHSESNFRDADNFVPERWLGDIRYSNDSKDVLQPFSAGPRNCIGKNLAYAEMRLILARLLWKFDLELLQESKVWDEQKTFLLWEKGALLVRLTEVIRD</sequence>
<dbReference type="PRINTS" id="PR00385">
    <property type="entry name" value="P450"/>
</dbReference>
<dbReference type="Proteomes" id="UP000287144">
    <property type="component" value="Unassembled WGS sequence"/>
</dbReference>
<comment type="similarity">
    <text evidence="2 9">Belongs to the cytochrome P450 family.</text>
</comment>
<evidence type="ECO:0000256" key="9">
    <source>
        <dbReference type="RuleBase" id="RU000461"/>
    </source>
</evidence>
<keyword evidence="7 9" id="KW-0503">Monooxygenase</keyword>
<dbReference type="PRINTS" id="PR00463">
    <property type="entry name" value="EP450I"/>
</dbReference>
<evidence type="ECO:0000256" key="2">
    <source>
        <dbReference type="ARBA" id="ARBA00010617"/>
    </source>
</evidence>
<evidence type="ECO:0000256" key="3">
    <source>
        <dbReference type="ARBA" id="ARBA00022617"/>
    </source>
</evidence>
<dbReference type="STRING" id="1325735.A0A428TYM2"/>